<evidence type="ECO:0000256" key="1">
    <source>
        <dbReference type="SAM" id="MobiDB-lite"/>
    </source>
</evidence>
<reference evidence="2" key="2">
    <citation type="journal article" date="2022" name="Hortic Res">
        <title>The genome of Dioscorea zingiberensis sheds light on the biosynthesis, origin and evolution of the medicinally important diosgenin saponins.</title>
        <authorList>
            <person name="Li Y."/>
            <person name="Tan C."/>
            <person name="Li Z."/>
            <person name="Guo J."/>
            <person name="Li S."/>
            <person name="Chen X."/>
            <person name="Wang C."/>
            <person name="Dai X."/>
            <person name="Yang H."/>
            <person name="Song W."/>
            <person name="Hou L."/>
            <person name="Xu J."/>
            <person name="Tong Z."/>
            <person name="Xu A."/>
            <person name="Yuan X."/>
            <person name="Wang W."/>
            <person name="Yang Q."/>
            <person name="Chen L."/>
            <person name="Sun Z."/>
            <person name="Wang K."/>
            <person name="Pan B."/>
            <person name="Chen J."/>
            <person name="Bao Y."/>
            <person name="Liu F."/>
            <person name="Qi X."/>
            <person name="Gang D.R."/>
            <person name="Wen J."/>
            <person name="Li J."/>
        </authorList>
    </citation>
    <scope>NUCLEOTIDE SEQUENCE</scope>
    <source>
        <strain evidence="2">Dzin_1.0</strain>
    </source>
</reference>
<comment type="caution">
    <text evidence="2">The sequence shown here is derived from an EMBL/GenBank/DDBJ whole genome shotgun (WGS) entry which is preliminary data.</text>
</comment>
<feature type="compositionally biased region" description="Polar residues" evidence="1">
    <location>
        <begin position="8"/>
        <end position="37"/>
    </location>
</feature>
<dbReference type="EMBL" id="JAGGNH010000008">
    <property type="protein sequence ID" value="KAJ0965403.1"/>
    <property type="molecule type" value="Genomic_DNA"/>
</dbReference>
<proteinExistence type="predicted"/>
<name>A0A9D5H6S7_9LILI</name>
<dbReference type="AlphaFoldDB" id="A0A9D5H6S7"/>
<feature type="region of interest" description="Disordered" evidence="1">
    <location>
        <begin position="98"/>
        <end position="167"/>
    </location>
</feature>
<organism evidence="2 3">
    <name type="scientific">Dioscorea zingiberensis</name>
    <dbReference type="NCBI Taxonomy" id="325984"/>
    <lineage>
        <taxon>Eukaryota</taxon>
        <taxon>Viridiplantae</taxon>
        <taxon>Streptophyta</taxon>
        <taxon>Embryophyta</taxon>
        <taxon>Tracheophyta</taxon>
        <taxon>Spermatophyta</taxon>
        <taxon>Magnoliopsida</taxon>
        <taxon>Liliopsida</taxon>
        <taxon>Dioscoreales</taxon>
        <taxon>Dioscoreaceae</taxon>
        <taxon>Dioscorea</taxon>
    </lineage>
</organism>
<accession>A0A9D5H6S7</accession>
<feature type="compositionally biased region" description="Basic and acidic residues" evidence="1">
    <location>
        <begin position="126"/>
        <end position="137"/>
    </location>
</feature>
<protein>
    <submittedName>
        <fullName evidence="2">Uncharacterized protein</fullName>
    </submittedName>
</protein>
<gene>
    <name evidence="2" type="ORF">J5N97_026541</name>
</gene>
<reference evidence="2" key="1">
    <citation type="submission" date="2021-03" db="EMBL/GenBank/DDBJ databases">
        <authorList>
            <person name="Li Z."/>
            <person name="Yang C."/>
        </authorList>
    </citation>
    <scope>NUCLEOTIDE SEQUENCE</scope>
    <source>
        <strain evidence="2">Dzin_1.0</strain>
        <tissue evidence="2">Leaf</tissue>
    </source>
</reference>
<keyword evidence="3" id="KW-1185">Reference proteome</keyword>
<dbReference type="Proteomes" id="UP001085076">
    <property type="component" value="Miscellaneous, Linkage group lg08"/>
</dbReference>
<dbReference type="OrthoDB" id="10554853at2759"/>
<evidence type="ECO:0000313" key="2">
    <source>
        <dbReference type="EMBL" id="KAJ0965403.1"/>
    </source>
</evidence>
<evidence type="ECO:0000313" key="3">
    <source>
        <dbReference type="Proteomes" id="UP001085076"/>
    </source>
</evidence>
<sequence length="167" mass="18151">MKGKDQPASGQQDMQSTAATNTNEGASNDQDPLNTIDPQVLEEHFYEADRMRRDPENEDTIATGNMSTEVISQVVNTPGQILSNTTAEDASLRMQNMPTTRGKRLGLQKSQARKQFPPKPPVLQHEGLERDAEDRSKLGNPNKKRKAWIPPGLGGGGGLAAAYGRPS</sequence>
<feature type="region of interest" description="Disordered" evidence="1">
    <location>
        <begin position="1"/>
        <end position="39"/>
    </location>
</feature>